<organism evidence="1 2">
    <name type="scientific">Polyangium spumosum</name>
    <dbReference type="NCBI Taxonomy" id="889282"/>
    <lineage>
        <taxon>Bacteria</taxon>
        <taxon>Pseudomonadati</taxon>
        <taxon>Myxococcota</taxon>
        <taxon>Polyangia</taxon>
        <taxon>Polyangiales</taxon>
        <taxon>Polyangiaceae</taxon>
        <taxon>Polyangium</taxon>
    </lineage>
</organism>
<reference evidence="1 2" key="1">
    <citation type="submission" date="2019-10" db="EMBL/GenBank/DDBJ databases">
        <title>A soil myxobacterium in the family Polyangiaceae.</title>
        <authorList>
            <person name="Li Y."/>
            <person name="Wang J."/>
        </authorList>
    </citation>
    <scope>NUCLEOTIDE SEQUENCE [LARGE SCALE GENOMIC DNA]</scope>
    <source>
        <strain evidence="1 2">DSM 14734</strain>
    </source>
</reference>
<sequence length="114" mass="12672">MAYRTNTPELYEGRHYGESEQCVALVKYACGAPHTSAWRKGALVLGNAALQPGTAIACGWVDDRYMSFARGNHAAIYLGQFGNTIEVVDQWSGSPARRRYKTHKPEKAYYVIEG</sequence>
<gene>
    <name evidence="1" type="ORF">GF068_14650</name>
</gene>
<dbReference type="InterPro" id="IPR047746">
    <property type="entry name" value="Dae2/Tae2-like"/>
</dbReference>
<name>A0A6N7PWH5_9BACT</name>
<accession>A0A6N7PWH5</accession>
<dbReference type="Proteomes" id="UP000440224">
    <property type="component" value="Unassembled WGS sequence"/>
</dbReference>
<evidence type="ECO:0000313" key="2">
    <source>
        <dbReference type="Proteomes" id="UP000440224"/>
    </source>
</evidence>
<comment type="caution">
    <text evidence="1">The sequence shown here is derived from an EMBL/GenBank/DDBJ whole genome shotgun (WGS) entry which is preliminary data.</text>
</comment>
<proteinExistence type="predicted"/>
<dbReference type="OrthoDB" id="1551241at2"/>
<dbReference type="RefSeq" id="WP_153820024.1">
    <property type="nucleotide sequence ID" value="NZ_WJIE01000004.1"/>
</dbReference>
<dbReference type="AlphaFoldDB" id="A0A6N7PWH5"/>
<protein>
    <submittedName>
        <fullName evidence="1">BPSL0067 family protein</fullName>
    </submittedName>
</protein>
<dbReference type="NCBIfam" id="NF033857">
    <property type="entry name" value="BPSL0067_fam"/>
    <property type="match status" value="1"/>
</dbReference>
<dbReference type="EMBL" id="WJIE01000004">
    <property type="protein sequence ID" value="MRG93161.1"/>
    <property type="molecule type" value="Genomic_DNA"/>
</dbReference>
<keyword evidence="2" id="KW-1185">Reference proteome</keyword>
<evidence type="ECO:0000313" key="1">
    <source>
        <dbReference type="EMBL" id="MRG93161.1"/>
    </source>
</evidence>